<dbReference type="SMART" id="SM00471">
    <property type="entry name" value="HDc"/>
    <property type="match status" value="1"/>
</dbReference>
<evidence type="ECO:0000259" key="4">
    <source>
        <dbReference type="PROSITE" id="PS50112"/>
    </source>
</evidence>
<dbReference type="InterPro" id="IPR001610">
    <property type="entry name" value="PAC"/>
</dbReference>
<keyword evidence="10" id="KW-1185">Reference proteome</keyword>
<evidence type="ECO:0000256" key="2">
    <source>
        <dbReference type="PROSITE-ProRule" id="PRU00169"/>
    </source>
</evidence>
<dbReference type="InterPro" id="IPR001789">
    <property type="entry name" value="Sig_transdc_resp-reg_receiver"/>
</dbReference>
<feature type="domain" description="PAC" evidence="5">
    <location>
        <begin position="214"/>
        <end position="268"/>
    </location>
</feature>
<dbReference type="PANTHER" id="PTHR45228:SF9">
    <property type="entry name" value="3'3'-CGAMP-SPECIFIC PHOSPHODIESTERASE 2"/>
    <property type="match status" value="1"/>
</dbReference>
<dbReference type="PROSITE" id="PS50113">
    <property type="entry name" value="PAC"/>
    <property type="match status" value="2"/>
</dbReference>
<proteinExistence type="predicted"/>
<keyword evidence="1" id="KW-0378">Hydrolase</keyword>
<protein>
    <submittedName>
        <fullName evidence="7 8">Regulator</fullName>
    </submittedName>
</protein>
<dbReference type="SMART" id="SM00091">
    <property type="entry name" value="PAS"/>
    <property type="match status" value="2"/>
</dbReference>
<dbReference type="InterPro" id="IPR011006">
    <property type="entry name" value="CheY-like_superfamily"/>
</dbReference>
<organism evidence="8 10">
    <name type="scientific">Halarcobacter bivalviorum</name>
    <dbReference type="NCBI Taxonomy" id="663364"/>
    <lineage>
        <taxon>Bacteria</taxon>
        <taxon>Pseudomonadati</taxon>
        <taxon>Campylobacterota</taxon>
        <taxon>Epsilonproteobacteria</taxon>
        <taxon>Campylobacterales</taxon>
        <taxon>Arcobacteraceae</taxon>
        <taxon>Halarcobacter</taxon>
    </lineage>
</organism>
<dbReference type="Gene3D" id="3.40.50.2300">
    <property type="match status" value="1"/>
</dbReference>
<dbReference type="Gene3D" id="1.10.3210.10">
    <property type="entry name" value="Hypothetical protein af1432"/>
    <property type="match status" value="1"/>
</dbReference>
<evidence type="ECO:0000259" key="5">
    <source>
        <dbReference type="PROSITE" id="PS50113"/>
    </source>
</evidence>
<evidence type="ECO:0000259" key="3">
    <source>
        <dbReference type="PROSITE" id="PS50110"/>
    </source>
</evidence>
<reference evidence="7 9" key="2">
    <citation type="submission" date="2018-07" db="EMBL/GenBank/DDBJ databases">
        <title>Complete genome of the Arcobacter bivalviorum type strain LMG 26154.</title>
        <authorList>
            <person name="Miller W.G."/>
            <person name="Yee E."/>
            <person name="Bono J.L."/>
        </authorList>
    </citation>
    <scope>NUCLEOTIDE SEQUENCE [LARGE SCALE GENOMIC DNA]</scope>
    <source>
        <strain evidence="7 9">LMG 26154</strain>
    </source>
</reference>
<dbReference type="InterPro" id="IPR000700">
    <property type="entry name" value="PAS-assoc_C"/>
</dbReference>
<dbReference type="InterPro" id="IPR035965">
    <property type="entry name" value="PAS-like_dom_sf"/>
</dbReference>
<accession>A0AAX2A671</accession>
<dbReference type="Pfam" id="PF00072">
    <property type="entry name" value="Response_reg"/>
    <property type="match status" value="1"/>
</dbReference>
<evidence type="ECO:0000313" key="9">
    <source>
        <dbReference type="Proteomes" id="UP000253850"/>
    </source>
</evidence>
<dbReference type="GO" id="GO:0004112">
    <property type="term" value="F:cyclic-nucleotide phosphodiesterase activity"/>
    <property type="evidence" value="ECO:0007669"/>
    <property type="project" value="UniProtKB-ARBA"/>
</dbReference>
<evidence type="ECO:0000313" key="10">
    <source>
        <dbReference type="Proteomes" id="UP000289193"/>
    </source>
</evidence>
<dbReference type="SMART" id="SM00086">
    <property type="entry name" value="PAC"/>
    <property type="match status" value="2"/>
</dbReference>
<dbReference type="EMBL" id="CP031217">
    <property type="protein sequence ID" value="AXH11568.1"/>
    <property type="molecule type" value="Genomic_DNA"/>
</dbReference>
<feature type="domain" description="Response regulatory" evidence="3">
    <location>
        <begin position="15"/>
        <end position="129"/>
    </location>
</feature>
<dbReference type="EMBL" id="PDKM01000009">
    <property type="protein sequence ID" value="RXK08893.1"/>
    <property type="molecule type" value="Genomic_DNA"/>
</dbReference>
<dbReference type="AlphaFoldDB" id="A0AAX2A671"/>
<gene>
    <name evidence="7" type="ORF">ABIV_0547</name>
    <name evidence="8" type="ORF">CRV05_12655</name>
</gene>
<dbReference type="SUPFAM" id="SSF55785">
    <property type="entry name" value="PYP-like sensor domain (PAS domain)"/>
    <property type="match status" value="2"/>
</dbReference>
<dbReference type="InterPro" id="IPR003607">
    <property type="entry name" value="HD/PDEase_dom"/>
</dbReference>
<dbReference type="GO" id="GO:0000160">
    <property type="term" value="P:phosphorelay signal transduction system"/>
    <property type="evidence" value="ECO:0007669"/>
    <property type="project" value="InterPro"/>
</dbReference>
<dbReference type="PROSITE" id="PS51832">
    <property type="entry name" value="HD_GYP"/>
    <property type="match status" value="1"/>
</dbReference>
<dbReference type="SUPFAM" id="SSF52172">
    <property type="entry name" value="CheY-like"/>
    <property type="match status" value="1"/>
</dbReference>
<dbReference type="CDD" id="cd17536">
    <property type="entry name" value="REC_YesN-like"/>
    <property type="match status" value="1"/>
</dbReference>
<sequence length="612" mass="70821">MLQMKSELSLLNELNVLYVEDDKYIQEELEFFLSGKVKSLTIASNGQEGLEAYKNNQIDLIITDIQMPKMNGLEMSRKIREINKDAKIIITTAFNDTEYLMEAIKLNLGNYLTKPLDLNYLIEIMIESAKNILLEKENRRILNTFEQYKSVVDERSIVSKTDINGIITYINKPFEEISGYTVSELIGKSHNIIRHEDTPIEVFEDMWQTILAKKVWQGKIKNKKKNGDYYIVDTIIKPIVNIDGEIEEFIALRNDITELEMSKEYFKHRNEKTSTNLKESIRVAKTYKDIVDKSNMIIRIDLDRNITFVNDAFCEVSGYSKDELIGKPYAMLKDSNVTMEEYQTEINAMFDAMDGKRVLRRKLANRAKDGSTFYCKAISYPLVDKNGEISEYMGVRHDITDIEKLHKELEDTQRELIYRLGEVGETRSKETGNHVKRVANYSKLLAKHYGLSKEEENHLFSASPMHDIGKVGIPDNVLNKPGKLDEKEWEIMRTHSEIGYEILKNSARPILKAAAIVSYTHHEKWDGTGYPKGLKGKDIHIFGRITAIADVFDALGSDRVYKKAWPLEQILDYFKEQKGKHFDPTLVDIFLENLDEFLEIRDKYKDNFGKNS</sequence>
<dbReference type="PROSITE" id="PS50112">
    <property type="entry name" value="PAS"/>
    <property type="match status" value="2"/>
</dbReference>
<dbReference type="InterPro" id="IPR013767">
    <property type="entry name" value="PAS_fold"/>
</dbReference>
<dbReference type="RefSeq" id="WP_114838438.1">
    <property type="nucleotide sequence ID" value="NZ_CP031217.1"/>
</dbReference>
<dbReference type="Proteomes" id="UP000253850">
    <property type="component" value="Chromosome"/>
</dbReference>
<feature type="domain" description="PAS" evidence="4">
    <location>
        <begin position="283"/>
        <end position="327"/>
    </location>
</feature>
<evidence type="ECO:0000313" key="7">
    <source>
        <dbReference type="EMBL" id="AXH11568.1"/>
    </source>
</evidence>
<dbReference type="GO" id="GO:0006355">
    <property type="term" value="P:regulation of DNA-templated transcription"/>
    <property type="evidence" value="ECO:0007669"/>
    <property type="project" value="InterPro"/>
</dbReference>
<dbReference type="CDD" id="cd00130">
    <property type="entry name" value="PAS"/>
    <property type="match status" value="2"/>
</dbReference>
<dbReference type="PROSITE" id="PS50110">
    <property type="entry name" value="RESPONSE_REGULATORY"/>
    <property type="match status" value="1"/>
</dbReference>
<dbReference type="FunFam" id="1.10.3210.10:FF:000018">
    <property type="entry name" value="Two-component system response regulator"/>
    <property type="match status" value="1"/>
</dbReference>
<dbReference type="Pfam" id="PF13487">
    <property type="entry name" value="HD_5"/>
    <property type="match status" value="1"/>
</dbReference>
<dbReference type="CDD" id="cd00077">
    <property type="entry name" value="HDc"/>
    <property type="match status" value="1"/>
</dbReference>
<evidence type="ECO:0000313" key="8">
    <source>
        <dbReference type="EMBL" id="RXK08893.1"/>
    </source>
</evidence>
<dbReference type="SMART" id="SM00448">
    <property type="entry name" value="REC"/>
    <property type="match status" value="1"/>
</dbReference>
<dbReference type="SUPFAM" id="SSF109604">
    <property type="entry name" value="HD-domain/PDEase-like"/>
    <property type="match status" value="1"/>
</dbReference>
<evidence type="ECO:0000256" key="1">
    <source>
        <dbReference type="ARBA" id="ARBA00022801"/>
    </source>
</evidence>
<dbReference type="Proteomes" id="UP000289193">
    <property type="component" value="Unassembled WGS sequence"/>
</dbReference>
<dbReference type="KEGG" id="hbv:ABIV_0547"/>
<dbReference type="InterPro" id="IPR052020">
    <property type="entry name" value="Cyclic_di-GMP/3'3'-cGAMP_PDE"/>
</dbReference>
<evidence type="ECO:0000259" key="6">
    <source>
        <dbReference type="PROSITE" id="PS51832"/>
    </source>
</evidence>
<keyword evidence="2" id="KW-0597">Phosphoprotein</keyword>
<reference evidence="8 10" key="1">
    <citation type="submission" date="2017-10" db="EMBL/GenBank/DDBJ databases">
        <title>Genomics of the genus Arcobacter.</title>
        <authorList>
            <person name="Perez-Cataluna A."/>
            <person name="Figueras M.J."/>
        </authorList>
    </citation>
    <scope>NUCLEOTIDE SEQUENCE [LARGE SCALE GENOMIC DNA]</scope>
    <source>
        <strain evidence="8 10">CECT 7835</strain>
    </source>
</reference>
<name>A0AAX2A671_9BACT</name>
<dbReference type="Gene3D" id="3.30.450.20">
    <property type="entry name" value="PAS domain"/>
    <property type="match status" value="2"/>
</dbReference>
<feature type="domain" description="PAC" evidence="5">
    <location>
        <begin position="357"/>
        <end position="411"/>
    </location>
</feature>
<dbReference type="NCBIfam" id="TIGR00229">
    <property type="entry name" value="sensory_box"/>
    <property type="match status" value="2"/>
</dbReference>
<dbReference type="Pfam" id="PF13426">
    <property type="entry name" value="PAS_9"/>
    <property type="match status" value="1"/>
</dbReference>
<dbReference type="GO" id="GO:0009214">
    <property type="term" value="P:cyclic nucleotide catabolic process"/>
    <property type="evidence" value="ECO:0007669"/>
    <property type="project" value="UniProtKB-ARBA"/>
</dbReference>
<feature type="domain" description="HD-GYP" evidence="6">
    <location>
        <begin position="409"/>
        <end position="606"/>
    </location>
</feature>
<dbReference type="PANTHER" id="PTHR45228">
    <property type="entry name" value="CYCLIC DI-GMP PHOSPHODIESTERASE TM_0186-RELATED"/>
    <property type="match status" value="1"/>
</dbReference>
<dbReference type="InterPro" id="IPR000014">
    <property type="entry name" value="PAS"/>
</dbReference>
<dbReference type="Pfam" id="PF00989">
    <property type="entry name" value="PAS"/>
    <property type="match status" value="1"/>
</dbReference>
<feature type="modified residue" description="4-aspartylphosphate" evidence="2">
    <location>
        <position position="64"/>
    </location>
</feature>
<dbReference type="InterPro" id="IPR037522">
    <property type="entry name" value="HD_GYP_dom"/>
</dbReference>
<feature type="domain" description="PAS" evidence="4">
    <location>
        <begin position="144"/>
        <end position="197"/>
    </location>
</feature>